<feature type="compositionally biased region" description="Basic and acidic residues" evidence="1">
    <location>
        <begin position="1"/>
        <end position="12"/>
    </location>
</feature>
<feature type="region of interest" description="Disordered" evidence="1">
    <location>
        <begin position="37"/>
        <end position="63"/>
    </location>
</feature>
<proteinExistence type="predicted"/>
<feature type="compositionally biased region" description="Polar residues" evidence="1">
    <location>
        <begin position="37"/>
        <end position="50"/>
    </location>
</feature>
<keyword evidence="3" id="KW-1185">Reference proteome</keyword>
<organism evidence="2 3">
    <name type="scientific">Vespula squamosa</name>
    <name type="common">Southern yellow jacket</name>
    <name type="synonym">Wasp</name>
    <dbReference type="NCBI Taxonomy" id="30214"/>
    <lineage>
        <taxon>Eukaryota</taxon>
        <taxon>Metazoa</taxon>
        <taxon>Ecdysozoa</taxon>
        <taxon>Arthropoda</taxon>
        <taxon>Hexapoda</taxon>
        <taxon>Insecta</taxon>
        <taxon>Pterygota</taxon>
        <taxon>Neoptera</taxon>
        <taxon>Endopterygota</taxon>
        <taxon>Hymenoptera</taxon>
        <taxon>Apocrita</taxon>
        <taxon>Aculeata</taxon>
        <taxon>Vespoidea</taxon>
        <taxon>Vespidae</taxon>
        <taxon>Vespinae</taxon>
        <taxon>Vespula</taxon>
    </lineage>
</organism>
<feature type="region of interest" description="Disordered" evidence="1">
    <location>
        <begin position="1"/>
        <end position="23"/>
    </location>
</feature>
<evidence type="ECO:0000256" key="1">
    <source>
        <dbReference type="SAM" id="MobiDB-lite"/>
    </source>
</evidence>
<dbReference type="AlphaFoldDB" id="A0ABD2AIE4"/>
<feature type="compositionally biased region" description="Low complexity" evidence="1">
    <location>
        <begin position="51"/>
        <end position="62"/>
    </location>
</feature>
<comment type="caution">
    <text evidence="2">The sequence shown here is derived from an EMBL/GenBank/DDBJ whole genome shotgun (WGS) entry which is preliminary data.</text>
</comment>
<dbReference type="EMBL" id="JAUDFV010000147">
    <property type="protein sequence ID" value="KAL2720399.1"/>
    <property type="molecule type" value="Genomic_DNA"/>
</dbReference>
<reference evidence="2 3" key="1">
    <citation type="journal article" date="2024" name="Ann. Entomol. Soc. Am.">
        <title>Genomic analyses of the southern and eastern yellowjacket wasps (Hymenoptera: Vespidae) reveal evolutionary signatures of social life.</title>
        <authorList>
            <person name="Catto M.A."/>
            <person name="Caine P.B."/>
            <person name="Orr S.E."/>
            <person name="Hunt B.G."/>
            <person name="Goodisman M.A.D."/>
        </authorList>
    </citation>
    <scope>NUCLEOTIDE SEQUENCE [LARGE SCALE GENOMIC DNA]</scope>
    <source>
        <strain evidence="2">233</strain>
        <tissue evidence="2">Head and thorax</tissue>
    </source>
</reference>
<gene>
    <name evidence="2" type="ORF">V1478_010665</name>
</gene>
<evidence type="ECO:0000313" key="2">
    <source>
        <dbReference type="EMBL" id="KAL2720399.1"/>
    </source>
</evidence>
<evidence type="ECO:0000313" key="3">
    <source>
        <dbReference type="Proteomes" id="UP001607302"/>
    </source>
</evidence>
<sequence>MSLKRIFPERGSYKVTTPNNSMQMAENRKKIEYEPNEVQSQTTMATASVIPSSSLSTLSSTPMPQNRNIDYDAIEIAPSSANIALQALHWENQKSQKKVEFDIDSGSHSSKDNKCEDCLINCLYYTHECCDCAIL</sequence>
<protein>
    <submittedName>
        <fullName evidence="2">Uncharacterized protein</fullName>
    </submittedName>
</protein>
<feature type="compositionally biased region" description="Polar residues" evidence="1">
    <location>
        <begin position="14"/>
        <end position="23"/>
    </location>
</feature>
<name>A0ABD2AIE4_VESSQ</name>
<accession>A0ABD2AIE4</accession>
<dbReference type="Proteomes" id="UP001607302">
    <property type="component" value="Unassembled WGS sequence"/>
</dbReference>